<dbReference type="InterPro" id="IPR006597">
    <property type="entry name" value="Sel1-like"/>
</dbReference>
<gene>
    <name evidence="3" type="ORF">PROFUN_13066</name>
</gene>
<feature type="compositionally biased region" description="Polar residues" evidence="2">
    <location>
        <begin position="1202"/>
        <end position="1211"/>
    </location>
</feature>
<feature type="compositionally biased region" description="Polar residues" evidence="2">
    <location>
        <begin position="1178"/>
        <end position="1187"/>
    </location>
</feature>
<dbReference type="Pfam" id="PF08238">
    <property type="entry name" value="Sel1"/>
    <property type="match status" value="6"/>
</dbReference>
<proteinExistence type="inferred from homology"/>
<evidence type="ECO:0000313" key="3">
    <source>
        <dbReference type="EMBL" id="PRP79186.1"/>
    </source>
</evidence>
<evidence type="ECO:0000256" key="2">
    <source>
        <dbReference type="SAM" id="MobiDB-lite"/>
    </source>
</evidence>
<accession>A0A2P6N5F1</accession>
<evidence type="ECO:0000256" key="1">
    <source>
        <dbReference type="ARBA" id="ARBA00038101"/>
    </source>
</evidence>
<feature type="compositionally biased region" description="Polar residues" evidence="2">
    <location>
        <begin position="1683"/>
        <end position="1697"/>
    </location>
</feature>
<keyword evidence="4" id="KW-1185">Reference proteome</keyword>
<dbReference type="InterPro" id="IPR011990">
    <property type="entry name" value="TPR-like_helical_dom_sf"/>
</dbReference>
<feature type="region of interest" description="Disordered" evidence="2">
    <location>
        <begin position="845"/>
        <end position="1572"/>
    </location>
</feature>
<dbReference type="PANTHER" id="PTHR11102:SF160">
    <property type="entry name" value="ERAD-ASSOCIATED E3 UBIQUITIN-PROTEIN LIGASE COMPONENT HRD3"/>
    <property type="match status" value="1"/>
</dbReference>
<dbReference type="Gene3D" id="1.25.40.10">
    <property type="entry name" value="Tetratricopeptide repeat domain"/>
    <property type="match status" value="1"/>
</dbReference>
<feature type="compositionally biased region" description="Polar residues" evidence="2">
    <location>
        <begin position="562"/>
        <end position="583"/>
    </location>
</feature>
<feature type="region of interest" description="Disordered" evidence="2">
    <location>
        <begin position="562"/>
        <end position="586"/>
    </location>
</feature>
<dbReference type="PANTHER" id="PTHR11102">
    <property type="entry name" value="SEL-1-LIKE PROTEIN"/>
    <property type="match status" value="1"/>
</dbReference>
<dbReference type="EMBL" id="MDYQ01000194">
    <property type="protein sequence ID" value="PRP79186.1"/>
    <property type="molecule type" value="Genomic_DNA"/>
</dbReference>
<feature type="compositionally biased region" description="Polar residues" evidence="2">
    <location>
        <begin position="1433"/>
        <end position="1445"/>
    </location>
</feature>
<protein>
    <submittedName>
        <fullName evidence="3">Sel1 domain-containing protein</fullName>
    </submittedName>
</protein>
<feature type="compositionally biased region" description="Polar residues" evidence="2">
    <location>
        <begin position="1468"/>
        <end position="1480"/>
    </location>
</feature>
<feature type="compositionally biased region" description="Polar residues" evidence="2">
    <location>
        <begin position="1032"/>
        <end position="1061"/>
    </location>
</feature>
<evidence type="ECO:0000313" key="4">
    <source>
        <dbReference type="Proteomes" id="UP000241769"/>
    </source>
</evidence>
<dbReference type="SMART" id="SM00671">
    <property type="entry name" value="SEL1"/>
    <property type="match status" value="6"/>
</dbReference>
<feature type="compositionally biased region" description="Basic and acidic residues" evidence="2">
    <location>
        <begin position="1699"/>
        <end position="1712"/>
    </location>
</feature>
<feature type="compositionally biased region" description="Polar residues" evidence="2">
    <location>
        <begin position="1364"/>
        <end position="1373"/>
    </location>
</feature>
<comment type="caution">
    <text evidence="3">The sequence shown here is derived from an EMBL/GenBank/DDBJ whole genome shotgun (WGS) entry which is preliminary data.</text>
</comment>
<feature type="compositionally biased region" description="Basic and acidic residues" evidence="2">
    <location>
        <begin position="416"/>
        <end position="426"/>
    </location>
</feature>
<feature type="region of interest" description="Disordered" evidence="2">
    <location>
        <begin position="1730"/>
        <end position="1770"/>
    </location>
</feature>
<feature type="compositionally biased region" description="Polar residues" evidence="2">
    <location>
        <begin position="1399"/>
        <end position="1408"/>
    </location>
</feature>
<feature type="compositionally biased region" description="Basic residues" evidence="2">
    <location>
        <begin position="398"/>
        <end position="415"/>
    </location>
</feature>
<name>A0A2P6N5F1_9EUKA</name>
<dbReference type="OrthoDB" id="272077at2759"/>
<reference evidence="3 4" key="1">
    <citation type="journal article" date="2018" name="Genome Biol. Evol.">
        <title>Multiple Roots of Fruiting Body Formation in Amoebozoa.</title>
        <authorList>
            <person name="Hillmann F."/>
            <person name="Forbes G."/>
            <person name="Novohradska S."/>
            <person name="Ferling I."/>
            <person name="Riege K."/>
            <person name="Groth M."/>
            <person name="Westermann M."/>
            <person name="Marz M."/>
            <person name="Spaller T."/>
            <person name="Winckler T."/>
            <person name="Schaap P."/>
            <person name="Glockner G."/>
        </authorList>
    </citation>
    <scope>NUCLEOTIDE SEQUENCE [LARGE SCALE GENOMIC DNA]</scope>
    <source>
        <strain evidence="3 4">Jena</strain>
    </source>
</reference>
<organism evidence="3 4">
    <name type="scientific">Planoprotostelium fungivorum</name>
    <dbReference type="NCBI Taxonomy" id="1890364"/>
    <lineage>
        <taxon>Eukaryota</taxon>
        <taxon>Amoebozoa</taxon>
        <taxon>Evosea</taxon>
        <taxon>Variosea</taxon>
        <taxon>Cavosteliida</taxon>
        <taxon>Cavosteliaceae</taxon>
        <taxon>Planoprotostelium</taxon>
    </lineage>
</organism>
<dbReference type="SUPFAM" id="SSF81901">
    <property type="entry name" value="HCP-like"/>
    <property type="match status" value="2"/>
</dbReference>
<sequence length="1933" mass="212231">MLLHDNRRFGSRLLSLTSQVLRVMVKPRIGEPLGDDCAEEDFYSPVLYRGDALSSSVDLISASLKDRRLCLDTSKMGGRGFLNESDGNASTTPSTFGPSLPCEDWTLPAYFLAFLKTKRLVRRKPVVSGGGGYPSDAPKRNSATMCEHRLERRFKPRESRVDKTVASSGENPYSLSWCRDTEPDQRAGFIRAPDVSAMDLDSEFFNFMMNKRAEKRKQVETNHQKEETESVSYSSIRLKRKYERELSALKERQSKELYEFDQYFWKEAMNTAQSIPAILQTAIQQPPPTKKIKSDTDDTSKKFGIKQTNEVKPVETAPPKLQSLPTISPEVPTIRDVNTIMDDFTYNSDDSSDFYNNNTEQDMFEFAAQVEEQAKKQAIVPSTPITIKKESNKSAKSNAKHAQKKTSPPKRKKKEKPPPEYKHISTSDDNEVTIEFPMLPDVYSKEKGTNTRLTIRATGIHEELPHSMIMPLFKGDRRGVETRDFEFTFERSLMFSAVQMMTNITHLVVSAKTKESAEWDELASEHLPQNTGKLKPWTIKFYQLQKWYDTIKLSFSGPPQNDMTSTYHLNRTSQPGNGDSSSGLEGGTPVSASVVLFQKGAESNDPEAQCALGLCYERGSGITKNLTEAFKWYTRASQLNHLQAQCYLGNCYAKGLGTPADQKEATLWYKRAAEMGHVQAQYTLGNRISKGDGTPKDFEEAAKWYRRAAEQGYAAAQNSLGVCYNTGVGVPLDKEEAAAWFKKAANKDYAVAQYNLALCYKRGEGLEVDNKEAVKLVTKAADRQYAPAFHQLGQLHKNGQGVEKNEREAQKWFRKAAESGVYQGINLADDQTAEPVLTADEEVVVDDPSTPIVPTGKTWGRQLSPTSSIERSPLPRESMPPTRPPPITPGNADSSGLKDRSGPFGTVVLRTAADNKPPPRPTPPASLSSADKSNLGLGGNRAPPTPPTKTDTMRSPPPLTMRPSGVLTARPTPPINNVDNRAMSPPAVRPTPPLNNVDNRAMSPPINRPTPPLSNVDNRAMSPPATRPTPPNVSSHTVRPSIDTRNTNLSRPTPSLNNVDKTTAGEEVSPPQSRSHYGVMPSGGVGGMNVDTRTLSPPPHRPTPPLNNVDSRSKPPAEENVNPSRSHYAPISPNGVNLNNTDARAMSPPAARPGISKPPHAMTSRPSMEKSLPPRQNPPTSNVNGRTMSPPPVRPTEAFVDTQKNVDSRTMSPPPVRPTEAVQQNNDIQDIDIRTVSPNRPGPIYNASLVQSDHRNKPPSTASAYAPIPMSIRNLEENSTPQKKQHYSPFPNAPPTQAEQRTLSPPPHRPLGNVDKPMSREDSHYAAIPSMSNVNIADGRKMSPPPLRPAEPDLHYVNSPARGNVNNVDTRTLSPPPLRPDNKKDEPAPSPYGVMPRSALNNVDNRTLSPPPGRPNEGKMAISTPYGVIPLKSGNNVDNRPTSPVSRLPIDPPRPNKEASSHYGAFPSMSNLNNVDNRTLSPPPNRPVNNVDGRTLSPPPNRPVNNVDNRTLSPPPSRPGPSDSNRALSPPPNRDHRLEPPPLRSAFADSRTLTREDKGIRAPPASLNEHWGENMQGQKMAGTGIELPPSPSYAKPHTAITSVASGKRSSDEDTDGSGISLPDVDDDQEKSSPSTLKSNVQSAEIPTKQHSWRLERSPGGSRENSPKTQFLKLSGTKSFKPLVTNSRGGVAQQSASMTDKVRSISEKKDSKEKLDSVVGSFTLAADSPLQRTTGFTVPPSGGNAERDWAPPLVGGHKKERPQGVRDQQLPEQVSGYKGSVVEEDNSPTSLRWSNAQPALRLKARSSNAAFVLRGLVARLQPCTADAVVTHSDNTGQSRVDLLTSTDIVELREASHGWEGLGNLLRLSLSHILHEDNSKTPLETRRRILYLYGCSAGCSERVSLQKMSDSVLKVEHGVVIACEHREPNEWQKGT</sequence>
<dbReference type="InParanoid" id="A0A2P6N5F1"/>
<dbReference type="InterPro" id="IPR050767">
    <property type="entry name" value="Sel1_AlgK"/>
</dbReference>
<feature type="compositionally biased region" description="Polar residues" evidence="2">
    <location>
        <begin position="861"/>
        <end position="870"/>
    </location>
</feature>
<dbReference type="STRING" id="1890364.A0A2P6N5F1"/>
<feature type="region of interest" description="Disordered" evidence="2">
    <location>
        <begin position="1602"/>
        <end position="1712"/>
    </location>
</feature>
<feature type="region of interest" description="Disordered" evidence="2">
    <location>
        <begin position="377"/>
        <end position="429"/>
    </location>
</feature>
<dbReference type="Proteomes" id="UP000241769">
    <property type="component" value="Unassembled WGS sequence"/>
</dbReference>
<feature type="compositionally biased region" description="Pro residues" evidence="2">
    <location>
        <begin position="1096"/>
        <end position="1105"/>
    </location>
</feature>
<feature type="compositionally biased region" description="Polar residues" evidence="2">
    <location>
        <begin position="1631"/>
        <end position="1644"/>
    </location>
</feature>
<comment type="similarity">
    <text evidence="1">Belongs to the sel-1 family.</text>
</comment>